<dbReference type="SMART" id="SM00490">
    <property type="entry name" value="HELICc"/>
    <property type="match status" value="1"/>
</dbReference>
<evidence type="ECO:0000256" key="4">
    <source>
        <dbReference type="ARBA" id="ARBA00022741"/>
    </source>
</evidence>
<keyword evidence="6 12" id="KW-0228">DNA excision</keyword>
<dbReference type="InterPro" id="IPR027417">
    <property type="entry name" value="P-loop_NTPase"/>
</dbReference>
<evidence type="ECO:0000259" key="15">
    <source>
        <dbReference type="PROSITE" id="PS51192"/>
    </source>
</evidence>
<comment type="domain">
    <text evidence="12">The beta-hairpin motif is involved in DNA binding.</text>
</comment>
<name>A0A7C1CV60_9BACT</name>
<dbReference type="GO" id="GO:0005524">
    <property type="term" value="F:ATP binding"/>
    <property type="evidence" value="ECO:0007669"/>
    <property type="project" value="UniProtKB-UniRule"/>
</dbReference>
<evidence type="ECO:0000256" key="5">
    <source>
        <dbReference type="ARBA" id="ARBA00022763"/>
    </source>
</evidence>
<comment type="function">
    <text evidence="12">The UvrABC repair system catalyzes the recognition and processing of DNA lesions. A damage recognition complex composed of 2 UvrA and 2 UvrB subunits scans DNA for abnormalities. Upon binding of the UvrA(2)B(2) complex to a putative damaged site, the DNA wraps around one UvrB monomer. DNA wrap is dependent on ATP binding by UvrB and probably causes local melting of the DNA helix, facilitating insertion of UvrB beta-hairpin between the DNA strands. Then UvrB probes one DNA strand for the presence of a lesion. If a lesion is found the UvrA subunits dissociate and the UvrB-DNA preincision complex is formed. This complex is subsequently bound by UvrC and the second UvrB is released. If no lesion is found, the DNA wraps around the other UvrB subunit that will check the other stand for damage.</text>
</comment>
<keyword evidence="4 12" id="KW-0547">Nucleotide-binding</keyword>
<evidence type="ECO:0000259" key="16">
    <source>
        <dbReference type="PROSITE" id="PS51194"/>
    </source>
</evidence>
<dbReference type="EMBL" id="DSBT01000341">
    <property type="protein sequence ID" value="HDP78674.1"/>
    <property type="molecule type" value="Genomic_DNA"/>
</dbReference>
<evidence type="ECO:0000313" key="17">
    <source>
        <dbReference type="EMBL" id="HDP78674.1"/>
    </source>
</evidence>
<comment type="caution">
    <text evidence="17">The sequence shown here is derived from an EMBL/GenBank/DDBJ whole genome shotgun (WGS) entry which is preliminary data.</text>
</comment>
<comment type="subunit">
    <text evidence="10 12">Forms a heterotetramer with UvrA during the search for lesions. Interacts with UvrC in an incision complex.</text>
</comment>
<feature type="domain" description="Helicase ATP-binding" evidence="15">
    <location>
        <begin position="24"/>
        <end position="183"/>
    </location>
</feature>
<dbReference type="Gene3D" id="4.10.860.10">
    <property type="entry name" value="UVR domain"/>
    <property type="match status" value="1"/>
</dbReference>
<comment type="similarity">
    <text evidence="2 12">Belongs to the UvrB family.</text>
</comment>
<dbReference type="CDD" id="cd17916">
    <property type="entry name" value="DEXHc_UvrB"/>
    <property type="match status" value="1"/>
</dbReference>
<feature type="coiled-coil region" evidence="13">
    <location>
        <begin position="254"/>
        <end position="281"/>
    </location>
</feature>
<dbReference type="GO" id="GO:0009380">
    <property type="term" value="C:excinuclease repair complex"/>
    <property type="evidence" value="ECO:0007669"/>
    <property type="project" value="InterPro"/>
</dbReference>
<keyword evidence="3 12" id="KW-0963">Cytoplasm</keyword>
<dbReference type="PROSITE" id="PS50151">
    <property type="entry name" value="UVR"/>
    <property type="match status" value="1"/>
</dbReference>
<feature type="domain" description="Helicase C-terminal" evidence="16">
    <location>
        <begin position="428"/>
        <end position="582"/>
    </location>
</feature>
<keyword evidence="13" id="KW-0175">Coiled coil</keyword>
<dbReference type="InterPro" id="IPR001943">
    <property type="entry name" value="UVR_dom"/>
</dbReference>
<keyword evidence="9 12" id="KW-0234">DNA repair</keyword>
<evidence type="ECO:0000256" key="3">
    <source>
        <dbReference type="ARBA" id="ARBA00022490"/>
    </source>
</evidence>
<reference evidence="17" key="1">
    <citation type="journal article" date="2020" name="mSystems">
        <title>Genome- and Community-Level Interaction Insights into Carbon Utilization and Element Cycling Functions of Hydrothermarchaeota in Hydrothermal Sediment.</title>
        <authorList>
            <person name="Zhou Z."/>
            <person name="Liu Y."/>
            <person name="Xu W."/>
            <person name="Pan J."/>
            <person name="Luo Z.H."/>
            <person name="Li M."/>
        </authorList>
    </citation>
    <scope>NUCLEOTIDE SEQUENCE [LARGE SCALE GENOMIC DNA]</scope>
    <source>
        <strain evidence="17">SpSt-1179</strain>
    </source>
</reference>
<keyword evidence="5 12" id="KW-0227">DNA damage</keyword>
<dbReference type="PANTHER" id="PTHR24029:SF0">
    <property type="entry name" value="UVRABC SYSTEM PROTEIN B"/>
    <property type="match status" value="1"/>
</dbReference>
<comment type="subcellular location">
    <subcellularLocation>
        <location evidence="1 12">Cytoplasm</location>
    </subcellularLocation>
</comment>
<dbReference type="Pfam" id="PF00271">
    <property type="entry name" value="Helicase_C"/>
    <property type="match status" value="1"/>
</dbReference>
<dbReference type="GO" id="GO:0016887">
    <property type="term" value="F:ATP hydrolysis activity"/>
    <property type="evidence" value="ECO:0007669"/>
    <property type="project" value="InterPro"/>
</dbReference>
<dbReference type="NCBIfam" id="NF003673">
    <property type="entry name" value="PRK05298.1"/>
    <property type="match status" value="1"/>
</dbReference>
<protein>
    <recommendedName>
        <fullName evidence="11 12">UvrABC system protein B</fullName>
        <shortName evidence="12">Protein UvrB</shortName>
    </recommendedName>
    <alternativeName>
        <fullName evidence="12">Excinuclease ABC subunit B</fullName>
    </alternativeName>
</protein>
<accession>A0A7C1CV60</accession>
<dbReference type="Gene3D" id="3.40.50.300">
    <property type="entry name" value="P-loop containing nucleotide triphosphate hydrolases"/>
    <property type="match status" value="3"/>
</dbReference>
<dbReference type="HAMAP" id="MF_00204">
    <property type="entry name" value="UvrB"/>
    <property type="match status" value="1"/>
</dbReference>
<dbReference type="GO" id="GO:0009381">
    <property type="term" value="F:excinuclease ABC activity"/>
    <property type="evidence" value="ECO:0007669"/>
    <property type="project" value="UniProtKB-UniRule"/>
</dbReference>
<dbReference type="SUPFAM" id="SSF46600">
    <property type="entry name" value="C-terminal UvrC-binding domain of UvrB"/>
    <property type="match status" value="1"/>
</dbReference>
<proteinExistence type="inferred from homology"/>
<dbReference type="Pfam" id="PF17757">
    <property type="entry name" value="UvrB_inter"/>
    <property type="match status" value="1"/>
</dbReference>
<evidence type="ECO:0000259" key="14">
    <source>
        <dbReference type="PROSITE" id="PS50151"/>
    </source>
</evidence>
<evidence type="ECO:0000256" key="9">
    <source>
        <dbReference type="ARBA" id="ARBA00023204"/>
    </source>
</evidence>
<evidence type="ECO:0000256" key="2">
    <source>
        <dbReference type="ARBA" id="ARBA00008533"/>
    </source>
</evidence>
<dbReference type="PROSITE" id="PS51194">
    <property type="entry name" value="HELICASE_CTER"/>
    <property type="match status" value="1"/>
</dbReference>
<feature type="domain" description="UVR" evidence="14">
    <location>
        <begin position="629"/>
        <end position="664"/>
    </location>
</feature>
<dbReference type="GO" id="GO:0006289">
    <property type="term" value="P:nucleotide-excision repair"/>
    <property type="evidence" value="ECO:0007669"/>
    <property type="project" value="UniProtKB-UniRule"/>
</dbReference>
<evidence type="ECO:0000256" key="12">
    <source>
        <dbReference type="HAMAP-Rule" id="MF_00204"/>
    </source>
</evidence>
<dbReference type="InterPro" id="IPR001650">
    <property type="entry name" value="Helicase_C-like"/>
</dbReference>
<dbReference type="SUPFAM" id="SSF52540">
    <property type="entry name" value="P-loop containing nucleoside triphosphate hydrolases"/>
    <property type="match status" value="2"/>
</dbReference>
<evidence type="ECO:0000256" key="13">
    <source>
        <dbReference type="SAM" id="Coils"/>
    </source>
</evidence>
<dbReference type="GO" id="GO:0003677">
    <property type="term" value="F:DNA binding"/>
    <property type="evidence" value="ECO:0007669"/>
    <property type="project" value="UniProtKB-UniRule"/>
</dbReference>
<dbReference type="GO" id="GO:0005737">
    <property type="term" value="C:cytoplasm"/>
    <property type="evidence" value="ECO:0007669"/>
    <property type="project" value="UniProtKB-SubCell"/>
</dbReference>
<dbReference type="SMART" id="SM00487">
    <property type="entry name" value="DEXDc"/>
    <property type="match status" value="1"/>
</dbReference>
<evidence type="ECO:0000256" key="7">
    <source>
        <dbReference type="ARBA" id="ARBA00022840"/>
    </source>
</evidence>
<evidence type="ECO:0000256" key="11">
    <source>
        <dbReference type="ARBA" id="ARBA00029504"/>
    </source>
</evidence>
<dbReference type="InterPro" id="IPR004807">
    <property type="entry name" value="UvrB"/>
</dbReference>
<dbReference type="GO" id="GO:0009432">
    <property type="term" value="P:SOS response"/>
    <property type="evidence" value="ECO:0007669"/>
    <property type="project" value="UniProtKB-UniRule"/>
</dbReference>
<evidence type="ECO:0000256" key="1">
    <source>
        <dbReference type="ARBA" id="ARBA00004496"/>
    </source>
</evidence>
<evidence type="ECO:0000256" key="6">
    <source>
        <dbReference type="ARBA" id="ARBA00022769"/>
    </source>
</evidence>
<sequence>MLFELDSSYKPQGDQPQAIEKLIEGLQSGDRFQTLLGVTGSGKTFTMANLISSLQRPAIVISPNKTLVAQLYREFKTFFPKNKVELFISYYDYYMPESYIPSKDLFIEKEAEINETLERMRISTLKSVLTRNDTVVLASVSAIYASGDPRDFATMNIYIERGKTLNRKELALRLANIQYNRSEDISAGGIFHVKGEIFEIFPPYEDFGIRLYFFDDEIERIVTFDPINRKTIEELDMVTVYPAKEFVTTQEKISGAMRNIESELEERIKQLEREGKYLEAQRLKQRTTYDMEMLSSVGYCSGIENYSRFFDGRMPGERPYTLLDYFDREKFITFIDESHIGVPQLGAMYRGDYSRKKNLVDYGFRLPAAFDNRPLRFEEFLGTVGQIIFVSATPGNFEVEHSSRVIDQVIRPTGLIDPEVIVHPTESQVDDFIERMRKVKKRNERALVTVLTKKAAEMLSDYLNEVGIRAEYLHSELDAIERVEVLRKLRDGTVEVVVGVNLLREGLDLPEVSLVAIMDADKEGFLRSETTLVQTIGRAARNINGQVILYGDTVTGSMKRAIDETNRRRLKQLIYNKEHNITPETIVKPLYRNIFEEFAGEDLNKEREEKARATYLEGVLALKESLDYDDYVALLNEEMIRAVGELRFEDAAILRDEMYSLKKKRQNI</sequence>
<evidence type="ECO:0000256" key="10">
    <source>
        <dbReference type="ARBA" id="ARBA00026033"/>
    </source>
</evidence>
<dbReference type="NCBIfam" id="TIGR00631">
    <property type="entry name" value="uvrb"/>
    <property type="match status" value="1"/>
</dbReference>
<gene>
    <name evidence="12 17" type="primary">uvrB</name>
    <name evidence="17" type="ORF">ENN47_10940</name>
</gene>
<dbReference type="InterPro" id="IPR014001">
    <property type="entry name" value="Helicase_ATP-bd"/>
</dbReference>
<feature type="binding site" evidence="12">
    <location>
        <begin position="37"/>
        <end position="44"/>
    </location>
    <ligand>
        <name>ATP</name>
        <dbReference type="ChEBI" id="CHEBI:30616"/>
    </ligand>
</feature>
<dbReference type="Pfam" id="PF04851">
    <property type="entry name" value="ResIII"/>
    <property type="match status" value="1"/>
</dbReference>
<dbReference type="Pfam" id="PF12344">
    <property type="entry name" value="UvrB"/>
    <property type="match status" value="1"/>
</dbReference>
<organism evidence="17">
    <name type="scientific">Mesotoga infera</name>
    <dbReference type="NCBI Taxonomy" id="1236046"/>
    <lineage>
        <taxon>Bacteria</taxon>
        <taxon>Thermotogati</taxon>
        <taxon>Thermotogota</taxon>
        <taxon>Thermotogae</taxon>
        <taxon>Kosmotogales</taxon>
        <taxon>Kosmotogaceae</taxon>
        <taxon>Mesotoga</taxon>
    </lineage>
</organism>
<dbReference type="InterPro" id="IPR036876">
    <property type="entry name" value="UVR_dom_sf"/>
</dbReference>
<dbReference type="Proteomes" id="UP000886198">
    <property type="component" value="Unassembled WGS sequence"/>
</dbReference>
<dbReference type="InterPro" id="IPR041471">
    <property type="entry name" value="UvrB_inter"/>
</dbReference>
<dbReference type="InterPro" id="IPR006935">
    <property type="entry name" value="Helicase/UvrB_N"/>
</dbReference>
<feature type="short sequence motif" description="Beta-hairpin" evidence="12">
    <location>
        <begin position="90"/>
        <end position="113"/>
    </location>
</feature>
<keyword evidence="7 12" id="KW-0067">ATP-binding</keyword>
<dbReference type="CDD" id="cd18790">
    <property type="entry name" value="SF2_C_UvrB"/>
    <property type="match status" value="1"/>
</dbReference>
<dbReference type="PANTHER" id="PTHR24029">
    <property type="entry name" value="UVRABC SYSTEM PROTEIN B"/>
    <property type="match status" value="1"/>
</dbReference>
<keyword evidence="8 12" id="KW-0267">Excision nuclease</keyword>
<dbReference type="AlphaFoldDB" id="A0A7C1CV60"/>
<dbReference type="PROSITE" id="PS51192">
    <property type="entry name" value="HELICASE_ATP_BIND_1"/>
    <property type="match status" value="1"/>
</dbReference>
<keyword evidence="12" id="KW-0742">SOS response</keyword>
<evidence type="ECO:0000256" key="8">
    <source>
        <dbReference type="ARBA" id="ARBA00022881"/>
    </source>
</evidence>
<dbReference type="InterPro" id="IPR024759">
    <property type="entry name" value="UvrB_YAD/RRR_dom"/>
</dbReference>